<proteinExistence type="predicted"/>
<dbReference type="PANTHER" id="PTHR38599">
    <property type="entry name" value="CUPIN DOMAIN PROTEIN (AFU_ORTHOLOGUE AFUA_3G13620)"/>
    <property type="match status" value="1"/>
</dbReference>
<evidence type="ECO:0000259" key="2">
    <source>
        <dbReference type="Pfam" id="PF07883"/>
    </source>
</evidence>
<dbReference type="Pfam" id="PF07883">
    <property type="entry name" value="Cupin_2"/>
    <property type="match status" value="1"/>
</dbReference>
<dbReference type="Proteomes" id="UP000192923">
    <property type="component" value="Unassembled WGS sequence"/>
</dbReference>
<dbReference type="InterPro" id="IPR014710">
    <property type="entry name" value="RmlC-like_jellyroll"/>
</dbReference>
<accession>A0A1Y6D781</accession>
<protein>
    <submittedName>
        <fullName evidence="3">Cupin domain-containing protein</fullName>
    </submittedName>
</protein>
<reference evidence="3 4" key="1">
    <citation type="submission" date="2016-12" db="EMBL/GenBank/DDBJ databases">
        <authorList>
            <person name="Song W.-J."/>
            <person name="Kurnit D.M."/>
        </authorList>
    </citation>
    <scope>NUCLEOTIDE SEQUENCE [LARGE SCALE GENOMIC DNA]</scope>
    <source>
        <strain evidence="3 4">175</strain>
    </source>
</reference>
<dbReference type="EMBL" id="FXAM01000001">
    <property type="protein sequence ID" value="SMF96653.1"/>
    <property type="molecule type" value="Genomic_DNA"/>
</dbReference>
<dbReference type="InterPro" id="IPR011051">
    <property type="entry name" value="RmlC_Cupin_sf"/>
</dbReference>
<feature type="signal peptide" evidence="1">
    <location>
        <begin position="1"/>
        <end position="26"/>
    </location>
</feature>
<dbReference type="Gene3D" id="2.60.120.10">
    <property type="entry name" value="Jelly Rolls"/>
    <property type="match status" value="1"/>
</dbReference>
<keyword evidence="4" id="KW-1185">Reference proteome</keyword>
<sequence>MKMNKLIVGLSTLAGMAVWLVGPALADGAEGGAPKPSRQALFNRDVDLPSAQIQTHVVRVTFPAGAKSPTHTHPGPGPRYVIKGKLKVVDGGETKIYSAGDVFWESGHEMTVENVAGDESQMIFFEMAPRD</sequence>
<organism evidence="3 4">
    <name type="scientific">Methylomagnum ishizawai</name>
    <dbReference type="NCBI Taxonomy" id="1760988"/>
    <lineage>
        <taxon>Bacteria</taxon>
        <taxon>Pseudomonadati</taxon>
        <taxon>Pseudomonadota</taxon>
        <taxon>Gammaproteobacteria</taxon>
        <taxon>Methylococcales</taxon>
        <taxon>Methylococcaceae</taxon>
        <taxon>Methylomagnum</taxon>
    </lineage>
</organism>
<name>A0A1Y6D781_9GAMM</name>
<gene>
    <name evidence="3" type="ORF">SAMN02949497_4059</name>
</gene>
<keyword evidence="1" id="KW-0732">Signal</keyword>
<feature type="domain" description="Cupin type-2" evidence="2">
    <location>
        <begin position="59"/>
        <end position="105"/>
    </location>
</feature>
<evidence type="ECO:0000313" key="4">
    <source>
        <dbReference type="Proteomes" id="UP000192923"/>
    </source>
</evidence>
<dbReference type="AlphaFoldDB" id="A0A1Y6D781"/>
<feature type="chain" id="PRO_5011003127" evidence="1">
    <location>
        <begin position="27"/>
        <end position="131"/>
    </location>
</feature>
<evidence type="ECO:0000313" key="3">
    <source>
        <dbReference type="EMBL" id="SMF96653.1"/>
    </source>
</evidence>
<dbReference type="PANTHER" id="PTHR38599:SF1">
    <property type="entry name" value="CUPIN DOMAIN PROTEIN (AFU_ORTHOLOGUE AFUA_3G13620)"/>
    <property type="match status" value="1"/>
</dbReference>
<dbReference type="InterPro" id="IPR013096">
    <property type="entry name" value="Cupin_2"/>
</dbReference>
<dbReference type="SUPFAM" id="SSF51182">
    <property type="entry name" value="RmlC-like cupins"/>
    <property type="match status" value="1"/>
</dbReference>
<evidence type="ECO:0000256" key="1">
    <source>
        <dbReference type="SAM" id="SignalP"/>
    </source>
</evidence>
<dbReference type="STRING" id="1760988.SAMN02949497_4059"/>